<proteinExistence type="predicted"/>
<dbReference type="Proteomes" id="UP001500728">
    <property type="component" value="Unassembled WGS sequence"/>
</dbReference>
<dbReference type="RefSeq" id="WP_346150360.1">
    <property type="nucleotide sequence ID" value="NZ_BAAAUW010000001.1"/>
</dbReference>
<name>A0ABP6QSW5_9ACTN</name>
<organism evidence="2 3">
    <name type="scientific">Streptomyces labedae</name>
    <dbReference type="NCBI Taxonomy" id="285569"/>
    <lineage>
        <taxon>Bacteria</taxon>
        <taxon>Bacillati</taxon>
        <taxon>Actinomycetota</taxon>
        <taxon>Actinomycetes</taxon>
        <taxon>Kitasatosporales</taxon>
        <taxon>Streptomycetaceae</taxon>
        <taxon>Streptomyces</taxon>
    </lineage>
</organism>
<dbReference type="CDD" id="cd02440">
    <property type="entry name" value="AdoMet_MTases"/>
    <property type="match status" value="1"/>
</dbReference>
<dbReference type="Pfam" id="PF13847">
    <property type="entry name" value="Methyltransf_31"/>
    <property type="match status" value="1"/>
</dbReference>
<gene>
    <name evidence="2" type="ORF">GCM10010469_01050</name>
</gene>
<dbReference type="InterPro" id="IPR029063">
    <property type="entry name" value="SAM-dependent_MTases_sf"/>
</dbReference>
<dbReference type="PANTHER" id="PTHR43861">
    <property type="entry name" value="TRANS-ACONITATE 2-METHYLTRANSFERASE-RELATED"/>
    <property type="match status" value="1"/>
</dbReference>
<sequence length="216" mass="24536">MGRIRNFFDRLHRGLFDALSLVPPEQQGRMLRLCFESKHRRPDPWHHAVTPYETFKYATTLACVPPRPYRRIADIGCSEGTFTCRVAQVHPAAEVVGVDISERALTRARTRAAESRARITFEALDILTQSPGGTFDLVFCAELLYYLGRKGSVQLVCDRVTALLEPGGLLILVHPWPESRRLYGPFDTNPLLARHCENVVTDSHRPFAVTLYERCE</sequence>
<keyword evidence="3" id="KW-1185">Reference proteome</keyword>
<accession>A0ABP6QSW5</accession>
<comment type="caution">
    <text evidence="2">The sequence shown here is derived from an EMBL/GenBank/DDBJ whole genome shotgun (WGS) entry which is preliminary data.</text>
</comment>
<protein>
    <recommendedName>
        <fullName evidence="1">Methyltransferase domain-containing protein</fullName>
    </recommendedName>
</protein>
<evidence type="ECO:0000313" key="2">
    <source>
        <dbReference type="EMBL" id="GAA3245734.1"/>
    </source>
</evidence>
<reference evidence="3" key="1">
    <citation type="journal article" date="2019" name="Int. J. Syst. Evol. Microbiol.">
        <title>The Global Catalogue of Microorganisms (GCM) 10K type strain sequencing project: providing services to taxonomists for standard genome sequencing and annotation.</title>
        <authorList>
            <consortium name="The Broad Institute Genomics Platform"/>
            <consortium name="The Broad Institute Genome Sequencing Center for Infectious Disease"/>
            <person name="Wu L."/>
            <person name="Ma J."/>
        </authorList>
    </citation>
    <scope>NUCLEOTIDE SEQUENCE [LARGE SCALE GENOMIC DNA]</scope>
    <source>
        <strain evidence="3">JCM 9381</strain>
    </source>
</reference>
<feature type="domain" description="Methyltransferase" evidence="1">
    <location>
        <begin position="71"/>
        <end position="176"/>
    </location>
</feature>
<evidence type="ECO:0000313" key="3">
    <source>
        <dbReference type="Proteomes" id="UP001500728"/>
    </source>
</evidence>
<dbReference type="PANTHER" id="PTHR43861:SF1">
    <property type="entry name" value="TRANS-ACONITATE 2-METHYLTRANSFERASE"/>
    <property type="match status" value="1"/>
</dbReference>
<dbReference type="EMBL" id="BAAAUW010000001">
    <property type="protein sequence ID" value="GAA3245734.1"/>
    <property type="molecule type" value="Genomic_DNA"/>
</dbReference>
<dbReference type="SUPFAM" id="SSF53335">
    <property type="entry name" value="S-adenosyl-L-methionine-dependent methyltransferases"/>
    <property type="match status" value="1"/>
</dbReference>
<dbReference type="Gene3D" id="3.40.50.150">
    <property type="entry name" value="Vaccinia Virus protein VP39"/>
    <property type="match status" value="1"/>
</dbReference>
<evidence type="ECO:0000259" key="1">
    <source>
        <dbReference type="Pfam" id="PF13847"/>
    </source>
</evidence>
<dbReference type="InterPro" id="IPR025714">
    <property type="entry name" value="Methyltranfer_dom"/>
</dbReference>